<sequence length="398" mass="42987">MRLLRKVFIAVGTLFLTGVAAQEAARAWLDAEPTGKSSLPFVASAQSELRQDLSRSNDFFAATRDGRQELDRLAKSIITANPLDATALSAHGKAIDLGARRDASPVFELAELVSRRSLVNQLELISAASRKGDVVAVLGHHDRALRIYPSEASAVIFASQAKALKFAQVRAALVNYANAPWLAGLVQSSMVNGAEPAHVVELVSRVAKQLQPEQAQNMREGLIAPLAQRNEFELVRAVIADMPAKIRNGLANFGFTAINLKTELAPLSWQLTQNGEIEASFDAQGSLSVRFSPETSGVVAKRTTLINPGLYELRQELTYPGDTARVRLDWTVHCQDGRTLLSRAEVRSAPEGNAIPVTIVIPNDCPLQVWDLSGVAQVSQFGSAAKIGAVQLLKRTGR</sequence>
<protein>
    <recommendedName>
        <fullName evidence="4">LPP20 lipoprotein</fullName>
    </recommendedName>
</protein>
<evidence type="ECO:0000313" key="2">
    <source>
        <dbReference type="EMBL" id="MEJ6012168.1"/>
    </source>
</evidence>
<proteinExistence type="predicted"/>
<keyword evidence="3" id="KW-1185">Reference proteome</keyword>
<dbReference type="EMBL" id="JBBHJY010000015">
    <property type="protein sequence ID" value="MEJ6012168.1"/>
    <property type="molecule type" value="Genomic_DNA"/>
</dbReference>
<name>A0ABU8SDX3_9SPHN</name>
<reference evidence="2 3" key="1">
    <citation type="submission" date="2024-03" db="EMBL/GenBank/DDBJ databases">
        <authorList>
            <person name="Jo J.-H."/>
        </authorList>
    </citation>
    <scope>NUCLEOTIDE SEQUENCE [LARGE SCALE GENOMIC DNA]</scope>
    <source>
        <strain evidence="2 3">AS3R-12</strain>
    </source>
</reference>
<feature type="chain" id="PRO_5047142300" description="LPP20 lipoprotein" evidence="1">
    <location>
        <begin position="22"/>
        <end position="398"/>
    </location>
</feature>
<comment type="caution">
    <text evidence="2">The sequence shown here is derived from an EMBL/GenBank/DDBJ whole genome shotgun (WGS) entry which is preliminary data.</text>
</comment>
<evidence type="ECO:0000256" key="1">
    <source>
        <dbReference type="SAM" id="SignalP"/>
    </source>
</evidence>
<keyword evidence="1" id="KW-0732">Signal</keyword>
<organism evidence="2 3">
    <name type="scientific">Novosphingobium aquae</name>
    <dbReference type="NCBI Taxonomy" id="3133435"/>
    <lineage>
        <taxon>Bacteria</taxon>
        <taxon>Pseudomonadati</taxon>
        <taxon>Pseudomonadota</taxon>
        <taxon>Alphaproteobacteria</taxon>
        <taxon>Sphingomonadales</taxon>
        <taxon>Sphingomonadaceae</taxon>
        <taxon>Novosphingobium</taxon>
    </lineage>
</organism>
<feature type="signal peptide" evidence="1">
    <location>
        <begin position="1"/>
        <end position="21"/>
    </location>
</feature>
<dbReference type="Proteomes" id="UP001379235">
    <property type="component" value="Unassembled WGS sequence"/>
</dbReference>
<accession>A0ABU8SDX3</accession>
<gene>
    <name evidence="2" type="ORF">WG900_19885</name>
</gene>
<evidence type="ECO:0008006" key="4">
    <source>
        <dbReference type="Google" id="ProtNLM"/>
    </source>
</evidence>
<dbReference type="RefSeq" id="WP_339970087.1">
    <property type="nucleotide sequence ID" value="NZ_JBBHJY010000015.1"/>
</dbReference>
<evidence type="ECO:0000313" key="3">
    <source>
        <dbReference type="Proteomes" id="UP001379235"/>
    </source>
</evidence>